<keyword evidence="4" id="KW-0443">Lipid metabolism</keyword>
<dbReference type="GO" id="GO:0003841">
    <property type="term" value="F:1-acylglycerol-3-phosphate O-acyltransferase activity"/>
    <property type="evidence" value="ECO:0007669"/>
    <property type="project" value="TreeGrafter"/>
</dbReference>
<keyword evidence="5 7" id="KW-0012">Acyltransferase</keyword>
<dbReference type="CDD" id="cd07989">
    <property type="entry name" value="LPLAT_AGPAT-like"/>
    <property type="match status" value="1"/>
</dbReference>
<dbReference type="PANTHER" id="PTHR10434:SF64">
    <property type="entry name" value="1-ACYL-SN-GLYCEROL-3-PHOSPHATE ACYLTRANSFERASE-RELATED"/>
    <property type="match status" value="1"/>
</dbReference>
<evidence type="ECO:0000256" key="1">
    <source>
        <dbReference type="ARBA" id="ARBA00005189"/>
    </source>
</evidence>
<dbReference type="GO" id="GO:0006654">
    <property type="term" value="P:phosphatidic acid biosynthetic process"/>
    <property type="evidence" value="ECO:0007669"/>
    <property type="project" value="TreeGrafter"/>
</dbReference>
<name>A0A2D2LVV6_FAUOS</name>
<sequence>MQKSNQKTAPSALTITSLLSETAKQLRQPATYSKKNLATQWQRIKRVVNLMAAIQTGVGYAWQISRTPNPDNQQIIQLIQKFCKKSLKALGIEVTALEPIPTHHALWASNHISWLDIPVVGSIVPTFFLSKAEIANWPVIGWMATTAHTLFIQRGSGDTSKISEQMREFLSQGSPVVFFPEATTTDGTAIKRIYGNLLQSAMDSQVLIQPIVICYVNQDGELDQNIPYYGDISLIDSVKRVLDNRPAKAYVLPLAAIDPVGKTRNEITAILQQRMVDGLARLHGQVLHAKKP</sequence>
<evidence type="ECO:0000256" key="5">
    <source>
        <dbReference type="ARBA" id="ARBA00023315"/>
    </source>
</evidence>
<dbReference type="SUPFAM" id="SSF69593">
    <property type="entry name" value="Glycerol-3-phosphate (1)-acyltransferase"/>
    <property type="match status" value="1"/>
</dbReference>
<organism evidence="7 8">
    <name type="scientific">Faucicola osloensis</name>
    <name type="common">Moraxella osloensis</name>
    <dbReference type="NCBI Taxonomy" id="34062"/>
    <lineage>
        <taxon>Bacteria</taxon>
        <taxon>Pseudomonadati</taxon>
        <taxon>Pseudomonadota</taxon>
        <taxon>Gammaproteobacteria</taxon>
        <taxon>Moraxellales</taxon>
        <taxon>Moraxellaceae</taxon>
        <taxon>Faucicola</taxon>
    </lineage>
</organism>
<evidence type="ECO:0000256" key="4">
    <source>
        <dbReference type="ARBA" id="ARBA00023098"/>
    </source>
</evidence>
<dbReference type="PANTHER" id="PTHR10434">
    <property type="entry name" value="1-ACYL-SN-GLYCEROL-3-PHOSPHATE ACYLTRANSFERASE"/>
    <property type="match status" value="1"/>
</dbReference>
<gene>
    <name evidence="7" type="ORF">NP7_07830</name>
</gene>
<keyword evidence="2" id="KW-0444">Lipid biosynthesis</keyword>
<evidence type="ECO:0000313" key="8">
    <source>
        <dbReference type="Proteomes" id="UP000229340"/>
    </source>
</evidence>
<evidence type="ECO:0000256" key="2">
    <source>
        <dbReference type="ARBA" id="ARBA00022516"/>
    </source>
</evidence>
<protein>
    <submittedName>
        <fullName evidence="7">1-acyl-sn-glycerol-3-phosphate acyltransferase</fullName>
    </submittedName>
</protein>
<dbReference type="Pfam" id="PF01553">
    <property type="entry name" value="Acyltransferase"/>
    <property type="match status" value="1"/>
</dbReference>
<evidence type="ECO:0000259" key="6">
    <source>
        <dbReference type="SMART" id="SM00563"/>
    </source>
</evidence>
<evidence type="ECO:0000256" key="3">
    <source>
        <dbReference type="ARBA" id="ARBA00022679"/>
    </source>
</evidence>
<evidence type="ECO:0000313" key="7">
    <source>
        <dbReference type="EMBL" id="ATR79161.1"/>
    </source>
</evidence>
<comment type="pathway">
    <text evidence="1">Lipid metabolism.</text>
</comment>
<keyword evidence="3 7" id="KW-0808">Transferase</keyword>
<dbReference type="SMART" id="SM00563">
    <property type="entry name" value="PlsC"/>
    <property type="match status" value="1"/>
</dbReference>
<dbReference type="EMBL" id="CP024443">
    <property type="protein sequence ID" value="ATR79161.1"/>
    <property type="molecule type" value="Genomic_DNA"/>
</dbReference>
<dbReference type="Proteomes" id="UP000229340">
    <property type="component" value="Chromosome"/>
</dbReference>
<proteinExistence type="predicted"/>
<dbReference type="InterPro" id="IPR002123">
    <property type="entry name" value="Plipid/glycerol_acylTrfase"/>
</dbReference>
<feature type="domain" description="Phospholipid/glycerol acyltransferase" evidence="6">
    <location>
        <begin position="105"/>
        <end position="216"/>
    </location>
</feature>
<accession>A0A2D2LVV6</accession>
<dbReference type="STRING" id="34062.AXE82_03945"/>
<dbReference type="RefSeq" id="WP_100270379.1">
    <property type="nucleotide sequence ID" value="NZ_CP024443.1"/>
</dbReference>
<dbReference type="AlphaFoldDB" id="A0A2D2LVV6"/>
<reference evidence="8" key="1">
    <citation type="submission" date="2017-11" db="EMBL/GenBank/DDBJ databases">
        <title>Complete genome sequence of Moraxella osloensis NP7 isolated from human skin.</title>
        <authorList>
            <person name="Lee K."/>
            <person name="Lim J.Y."/>
            <person name="Hwang I."/>
        </authorList>
    </citation>
    <scope>NUCLEOTIDE SEQUENCE [LARGE SCALE GENOMIC DNA]</scope>
    <source>
        <strain evidence="8">NP7</strain>
    </source>
</reference>